<dbReference type="PANTHER" id="PTHR32024:SF2">
    <property type="entry name" value="TRK SYSTEM POTASSIUM UPTAKE PROTEIN TRKG-RELATED"/>
    <property type="match status" value="1"/>
</dbReference>
<protein>
    <submittedName>
        <fullName evidence="2">TrkH family potassium uptake protein</fullName>
    </submittedName>
</protein>
<dbReference type="PANTHER" id="PTHR32024">
    <property type="entry name" value="TRK SYSTEM POTASSIUM UPTAKE PROTEIN TRKG-RELATED"/>
    <property type="match status" value="1"/>
</dbReference>
<keyword evidence="1" id="KW-0812">Transmembrane</keyword>
<organism evidence="2 3">
    <name type="scientific">Aerophobetes bacterium</name>
    <dbReference type="NCBI Taxonomy" id="2030807"/>
    <lineage>
        <taxon>Bacteria</taxon>
        <taxon>Candidatus Aerophobota</taxon>
    </lineage>
</organism>
<evidence type="ECO:0000313" key="3">
    <source>
        <dbReference type="Proteomes" id="UP000280417"/>
    </source>
</evidence>
<gene>
    <name evidence="2" type="ORF">DRJ04_09660</name>
</gene>
<feature type="transmembrane region" description="Helical" evidence="1">
    <location>
        <begin position="12"/>
        <end position="31"/>
    </location>
</feature>
<feature type="non-terminal residue" evidence="2">
    <location>
        <position position="92"/>
    </location>
</feature>
<accession>A0A662D4Q1</accession>
<sequence length="92" mass="9784">MKYRIVLNATGSVLTLLGVSMVFPLICGLLYQEKVIVAFLFSIIITVASGLCLRKLFPSQEAIGPKEGFAIATLGWISAAGFGTLPFLFAGT</sequence>
<proteinExistence type="predicted"/>
<dbReference type="AlphaFoldDB" id="A0A662D4Q1"/>
<keyword evidence="1" id="KW-1133">Transmembrane helix</keyword>
<reference evidence="2 3" key="1">
    <citation type="submission" date="2018-06" db="EMBL/GenBank/DDBJ databases">
        <title>Extensive metabolic versatility and redundancy in microbially diverse, dynamic hydrothermal sediments.</title>
        <authorList>
            <person name="Dombrowski N."/>
            <person name="Teske A."/>
            <person name="Baker B.J."/>
        </authorList>
    </citation>
    <scope>NUCLEOTIDE SEQUENCE [LARGE SCALE GENOMIC DNA]</scope>
    <source>
        <strain evidence="2">B3_G15</strain>
    </source>
</reference>
<evidence type="ECO:0000313" key="2">
    <source>
        <dbReference type="EMBL" id="RLE09731.1"/>
    </source>
</evidence>
<feature type="transmembrane region" description="Helical" evidence="1">
    <location>
        <begin position="69"/>
        <end position="89"/>
    </location>
</feature>
<keyword evidence="1" id="KW-0472">Membrane</keyword>
<evidence type="ECO:0000256" key="1">
    <source>
        <dbReference type="SAM" id="Phobius"/>
    </source>
</evidence>
<feature type="transmembrane region" description="Helical" evidence="1">
    <location>
        <begin position="37"/>
        <end position="57"/>
    </location>
</feature>
<dbReference type="EMBL" id="QMQA01000352">
    <property type="protein sequence ID" value="RLE09731.1"/>
    <property type="molecule type" value="Genomic_DNA"/>
</dbReference>
<comment type="caution">
    <text evidence="2">The sequence shown here is derived from an EMBL/GenBank/DDBJ whole genome shotgun (WGS) entry which is preliminary data.</text>
</comment>
<dbReference type="Proteomes" id="UP000280417">
    <property type="component" value="Unassembled WGS sequence"/>
</dbReference>
<name>A0A662D4Q1_UNCAE</name>